<keyword evidence="1" id="KW-0472">Membrane</keyword>
<organism evidence="2 3">
    <name type="scientific">Gulosibacter molinativorax</name>
    <dbReference type="NCBI Taxonomy" id="256821"/>
    <lineage>
        <taxon>Bacteria</taxon>
        <taxon>Bacillati</taxon>
        <taxon>Actinomycetota</taxon>
        <taxon>Actinomycetes</taxon>
        <taxon>Micrococcales</taxon>
        <taxon>Microbacteriaceae</taxon>
        <taxon>Gulosibacter</taxon>
    </lineage>
</organism>
<evidence type="ECO:0008006" key="4">
    <source>
        <dbReference type="Google" id="ProtNLM"/>
    </source>
</evidence>
<dbReference type="EMBL" id="PXVD01000005">
    <property type="protein sequence ID" value="MDJ1370573.1"/>
    <property type="molecule type" value="Genomic_DNA"/>
</dbReference>
<keyword evidence="3" id="KW-1185">Reference proteome</keyword>
<dbReference type="RefSeq" id="WP_026936152.1">
    <property type="nucleotide sequence ID" value="NZ_CP028426.1"/>
</dbReference>
<feature type="transmembrane region" description="Helical" evidence="1">
    <location>
        <begin position="132"/>
        <end position="156"/>
    </location>
</feature>
<dbReference type="NCBIfam" id="NF038403">
    <property type="entry name" value="perm_prefix_1"/>
    <property type="match status" value="1"/>
</dbReference>
<name>A0ABT7C644_9MICO</name>
<sequence>MDAINSYIDHMFRGLPKTDEVSRAQRELQQMCEDRYNELRAEGMSDNEAVGRVITQFGNLDELADDLGIRRELDGVDSSDDAIDLSREEAERFLRVRGRGARLIALGIFVILLGVTQMIWFNAGAESGNPNAISLVLFFIGIIIAVALFIVGGMSLNRYDRFEKHSLRLDESTLHHYREVRESEQGRYVASIVTGVTLIIIGFGVGAVTGLVFNQWGDGNAAEAWASVMPLIISIGVGVLVVGGMRRGSLDRLTSEGDYDPEKRKENDLIGRLAGPYWMLVLVVFLAWGFIGDAWDRSWIVWPISGVLFALIAVSVGSWFGSGDGRKAVRR</sequence>
<gene>
    <name evidence="2" type="ORF">C7K25_04195</name>
</gene>
<evidence type="ECO:0000313" key="2">
    <source>
        <dbReference type="EMBL" id="MDJ1370573.1"/>
    </source>
</evidence>
<feature type="transmembrane region" description="Helical" evidence="1">
    <location>
        <begin position="101"/>
        <end position="120"/>
    </location>
</feature>
<accession>A0ABT7C644</accession>
<comment type="caution">
    <text evidence="2">The sequence shown here is derived from an EMBL/GenBank/DDBJ whole genome shotgun (WGS) entry which is preliminary data.</text>
</comment>
<protein>
    <recommendedName>
        <fullName evidence="4">DUF1700 domain-containing protein</fullName>
    </recommendedName>
</protein>
<reference evidence="2" key="2">
    <citation type="journal article" date="2022" name="Sci. Rep.">
        <title>In silico prediction of the enzymes involved in the degradation of the herbicide molinate by Gulosibacter molinativorax ON4T.</title>
        <authorList>
            <person name="Lopes A.R."/>
            <person name="Bunin E."/>
            <person name="Viana A.T."/>
            <person name="Froufe H."/>
            <person name="Munoz-Merida A."/>
            <person name="Pinho D."/>
            <person name="Figueiredo J."/>
            <person name="Barroso C."/>
            <person name="Vaz-Moreira I."/>
            <person name="Bellanger X."/>
            <person name="Egas C."/>
            <person name="Nunes O.C."/>
        </authorList>
    </citation>
    <scope>NUCLEOTIDE SEQUENCE</scope>
    <source>
        <strain evidence="2">ON4</strain>
    </source>
</reference>
<feature type="transmembrane region" description="Helical" evidence="1">
    <location>
        <begin position="300"/>
        <end position="321"/>
    </location>
</feature>
<evidence type="ECO:0000256" key="1">
    <source>
        <dbReference type="SAM" id="Phobius"/>
    </source>
</evidence>
<reference evidence="2" key="1">
    <citation type="submission" date="2018-03" db="EMBL/GenBank/DDBJ databases">
        <authorList>
            <person name="Nunes O.C."/>
            <person name="Lopes A.R."/>
            <person name="Froufe H."/>
            <person name="Munoz-Merida A."/>
            <person name="Barroso C."/>
            <person name="Egas C."/>
        </authorList>
    </citation>
    <scope>NUCLEOTIDE SEQUENCE</scope>
    <source>
        <strain evidence="2">ON4</strain>
    </source>
</reference>
<feature type="transmembrane region" description="Helical" evidence="1">
    <location>
        <begin position="188"/>
        <end position="213"/>
    </location>
</feature>
<dbReference type="InterPro" id="IPR047928">
    <property type="entry name" value="Perm_prefix_1"/>
</dbReference>
<keyword evidence="1" id="KW-1133">Transmembrane helix</keyword>
<proteinExistence type="predicted"/>
<keyword evidence="1" id="KW-0812">Transmembrane</keyword>
<feature type="transmembrane region" description="Helical" evidence="1">
    <location>
        <begin position="269"/>
        <end position="288"/>
    </location>
</feature>
<feature type="transmembrane region" description="Helical" evidence="1">
    <location>
        <begin position="225"/>
        <end position="245"/>
    </location>
</feature>
<dbReference type="Proteomes" id="UP001170379">
    <property type="component" value="Unassembled WGS sequence"/>
</dbReference>
<evidence type="ECO:0000313" key="3">
    <source>
        <dbReference type="Proteomes" id="UP001170379"/>
    </source>
</evidence>